<organism evidence="9 10">
    <name type="scientific">Phototrophicus methaneseepsis</name>
    <dbReference type="NCBI Taxonomy" id="2710758"/>
    <lineage>
        <taxon>Bacteria</taxon>
        <taxon>Bacillati</taxon>
        <taxon>Chloroflexota</taxon>
        <taxon>Candidatus Thermofontia</taxon>
        <taxon>Phototrophicales</taxon>
        <taxon>Phototrophicaceae</taxon>
        <taxon>Phototrophicus</taxon>
    </lineage>
</organism>
<dbReference type="InterPro" id="IPR000515">
    <property type="entry name" value="MetI-like"/>
</dbReference>
<dbReference type="EMBL" id="CP062983">
    <property type="protein sequence ID" value="QPC82360.1"/>
    <property type="molecule type" value="Genomic_DNA"/>
</dbReference>
<keyword evidence="10" id="KW-1185">Reference proteome</keyword>
<dbReference type="InterPro" id="IPR051393">
    <property type="entry name" value="ABC_transporter_permease"/>
</dbReference>
<feature type="transmembrane region" description="Helical" evidence="7">
    <location>
        <begin position="242"/>
        <end position="264"/>
    </location>
</feature>
<dbReference type="KEGG" id="pmet:G4Y79_22180"/>
<protein>
    <submittedName>
        <fullName evidence="9">Sugar ABC transporter permease</fullName>
    </submittedName>
</protein>
<dbReference type="PANTHER" id="PTHR30193:SF37">
    <property type="entry name" value="INNER MEMBRANE ABC TRANSPORTER PERMEASE PROTEIN YCJO"/>
    <property type="match status" value="1"/>
</dbReference>
<keyword evidence="6 7" id="KW-0472">Membrane</keyword>
<evidence type="ECO:0000256" key="5">
    <source>
        <dbReference type="ARBA" id="ARBA00022989"/>
    </source>
</evidence>
<feature type="transmembrane region" description="Helical" evidence="7">
    <location>
        <begin position="157"/>
        <end position="180"/>
    </location>
</feature>
<keyword evidence="5 7" id="KW-1133">Transmembrane helix</keyword>
<evidence type="ECO:0000256" key="2">
    <source>
        <dbReference type="ARBA" id="ARBA00022448"/>
    </source>
</evidence>
<reference evidence="9 10" key="1">
    <citation type="submission" date="2020-02" db="EMBL/GenBank/DDBJ databases">
        <authorList>
            <person name="Zheng R.K."/>
            <person name="Sun C.M."/>
        </authorList>
    </citation>
    <scope>NUCLEOTIDE SEQUENCE [LARGE SCALE GENOMIC DNA]</scope>
    <source>
        <strain evidence="10">rifampicinis</strain>
    </source>
</reference>
<dbReference type="InterPro" id="IPR035906">
    <property type="entry name" value="MetI-like_sf"/>
</dbReference>
<evidence type="ECO:0000256" key="3">
    <source>
        <dbReference type="ARBA" id="ARBA00022475"/>
    </source>
</evidence>
<evidence type="ECO:0000259" key="8">
    <source>
        <dbReference type="PROSITE" id="PS50928"/>
    </source>
</evidence>
<comment type="similarity">
    <text evidence="7">Belongs to the binding-protein-dependent transport system permease family.</text>
</comment>
<keyword evidence="4 7" id="KW-0812">Transmembrane</keyword>
<accession>A0A7S8E8I0</accession>
<dbReference type="SUPFAM" id="SSF161098">
    <property type="entry name" value="MetI-like"/>
    <property type="match status" value="2"/>
</dbReference>
<dbReference type="RefSeq" id="WP_195170429.1">
    <property type="nucleotide sequence ID" value="NZ_CP062983.1"/>
</dbReference>
<dbReference type="PANTHER" id="PTHR30193">
    <property type="entry name" value="ABC TRANSPORTER PERMEASE PROTEIN"/>
    <property type="match status" value="1"/>
</dbReference>
<proteinExistence type="inferred from homology"/>
<evidence type="ECO:0000256" key="4">
    <source>
        <dbReference type="ARBA" id="ARBA00022692"/>
    </source>
</evidence>
<evidence type="ECO:0000313" key="9">
    <source>
        <dbReference type="EMBL" id="QPC82360.1"/>
    </source>
</evidence>
<dbReference type="AlphaFoldDB" id="A0A7S8E8I0"/>
<keyword evidence="3" id="KW-1003">Cell membrane</keyword>
<gene>
    <name evidence="9" type="ORF">G4Y79_22180</name>
</gene>
<comment type="subcellular location">
    <subcellularLocation>
        <location evidence="1 7">Cell membrane</location>
        <topology evidence="1 7">Multi-pass membrane protein</topology>
    </subcellularLocation>
</comment>
<evidence type="ECO:0000256" key="1">
    <source>
        <dbReference type="ARBA" id="ARBA00004651"/>
    </source>
</evidence>
<dbReference type="PROSITE" id="PS50928">
    <property type="entry name" value="ABC_TM1"/>
    <property type="match status" value="1"/>
</dbReference>
<dbReference type="Proteomes" id="UP000594468">
    <property type="component" value="Chromosome"/>
</dbReference>
<dbReference type="Gene3D" id="1.10.3720.10">
    <property type="entry name" value="MetI-like"/>
    <property type="match status" value="2"/>
</dbReference>
<feature type="transmembrane region" description="Helical" evidence="7">
    <location>
        <begin position="296"/>
        <end position="316"/>
    </location>
</feature>
<dbReference type="CDD" id="cd06261">
    <property type="entry name" value="TM_PBP2"/>
    <property type="match status" value="1"/>
</dbReference>
<dbReference type="Pfam" id="PF00528">
    <property type="entry name" value="BPD_transp_1"/>
    <property type="match status" value="1"/>
</dbReference>
<evidence type="ECO:0000313" key="10">
    <source>
        <dbReference type="Proteomes" id="UP000594468"/>
    </source>
</evidence>
<feature type="transmembrane region" description="Helical" evidence="7">
    <location>
        <begin position="348"/>
        <end position="369"/>
    </location>
</feature>
<sequence length="379" mass="42117">MAAVSKTRRRIQWAGILLVAPYVLYMLVFWVYPFIWGGVLSLQNWVLPGEAPGSYVAAILNPDVDPEFIGLKNFKDLFSFEAPQVEQAVSDDGELLYRCGRSRVAESELGEYTDETCTPLYANASRLLSLGYKELLQINLFGNTYVIGTPYPLFWNALWVTVKFMLIFIPSVFVGSMGLAAMLQRIKSFQGLYIAGYLSSYVVSGVAYSAVFKTMLARDGLVDRIGVALTGTHIGFFSDPNFALISIALIVSWKFIGYYGLIFLSGLNNISKDIYEAAKLDGANVFQRFTRITIPLLNPSIVVVAVFGIILSFNIFTEPFLITGGTPNDTTSTFMLQIYRTTFEDLRVGLGAAMAIVMAVMSFLTMMFVRRAIERDVSL</sequence>
<evidence type="ECO:0000256" key="6">
    <source>
        <dbReference type="ARBA" id="ARBA00023136"/>
    </source>
</evidence>
<name>A0A7S8E8I0_9CHLR</name>
<feature type="transmembrane region" description="Helical" evidence="7">
    <location>
        <begin position="12"/>
        <end position="35"/>
    </location>
</feature>
<dbReference type="GO" id="GO:0055085">
    <property type="term" value="P:transmembrane transport"/>
    <property type="evidence" value="ECO:0007669"/>
    <property type="project" value="InterPro"/>
</dbReference>
<dbReference type="GO" id="GO:0005886">
    <property type="term" value="C:plasma membrane"/>
    <property type="evidence" value="ECO:0007669"/>
    <property type="project" value="UniProtKB-SubCell"/>
</dbReference>
<evidence type="ECO:0000256" key="7">
    <source>
        <dbReference type="RuleBase" id="RU363032"/>
    </source>
</evidence>
<keyword evidence="2 7" id="KW-0813">Transport</keyword>
<feature type="domain" description="ABC transmembrane type-1" evidence="8">
    <location>
        <begin position="158"/>
        <end position="369"/>
    </location>
</feature>
<feature type="transmembrane region" description="Helical" evidence="7">
    <location>
        <begin position="192"/>
        <end position="211"/>
    </location>
</feature>